<proteinExistence type="predicted"/>
<protein>
    <submittedName>
        <fullName evidence="2">Uncharacterized protein</fullName>
    </submittedName>
</protein>
<organism evidence="2">
    <name type="scientific">gut metagenome</name>
    <dbReference type="NCBI Taxonomy" id="749906"/>
    <lineage>
        <taxon>unclassified sequences</taxon>
        <taxon>metagenomes</taxon>
        <taxon>organismal metagenomes</taxon>
    </lineage>
</organism>
<reference evidence="2" key="1">
    <citation type="journal article" date="2012" name="PLoS ONE">
        <title>Gene sets for utilization of primary and secondary nutrition supplies in the distal gut of endangered iberian lynx.</title>
        <authorList>
            <person name="Alcaide M."/>
            <person name="Messina E."/>
            <person name="Richter M."/>
            <person name="Bargiela R."/>
            <person name="Peplies J."/>
            <person name="Huws S.A."/>
            <person name="Newbold C.J."/>
            <person name="Golyshin P.N."/>
            <person name="Simon M.A."/>
            <person name="Lopez G."/>
            <person name="Yakimov M.M."/>
            <person name="Ferrer M."/>
        </authorList>
    </citation>
    <scope>NUCLEOTIDE SEQUENCE</scope>
</reference>
<name>J9GDJ2_9ZZZZ</name>
<feature type="region of interest" description="Disordered" evidence="1">
    <location>
        <begin position="22"/>
        <end position="47"/>
    </location>
</feature>
<gene>
    <name evidence="2" type="ORF">EVA_12049</name>
</gene>
<dbReference type="EMBL" id="AMCI01003635">
    <property type="protein sequence ID" value="EJW99842.1"/>
    <property type="molecule type" value="Genomic_DNA"/>
</dbReference>
<comment type="caution">
    <text evidence="2">The sequence shown here is derived from an EMBL/GenBank/DDBJ whole genome shotgun (WGS) entry which is preliminary data.</text>
</comment>
<evidence type="ECO:0000313" key="2">
    <source>
        <dbReference type="EMBL" id="EJW99842.1"/>
    </source>
</evidence>
<evidence type="ECO:0000256" key="1">
    <source>
        <dbReference type="SAM" id="MobiDB-lite"/>
    </source>
</evidence>
<accession>J9GDJ2</accession>
<sequence length="47" mass="4722">MAAKILVIMPPRERELAAPPAIFSSAGSPARATATNSASGLERGSAV</sequence>
<dbReference type="AlphaFoldDB" id="J9GDJ2"/>